<dbReference type="GO" id="GO:0055085">
    <property type="term" value="P:transmembrane transport"/>
    <property type="evidence" value="ECO:0007669"/>
    <property type="project" value="InterPro"/>
</dbReference>
<proteinExistence type="inferred from homology"/>
<evidence type="ECO:0000259" key="8">
    <source>
        <dbReference type="PROSITE" id="PS50928"/>
    </source>
</evidence>
<comment type="caution">
    <text evidence="9">The sequence shown here is derived from an EMBL/GenBank/DDBJ whole genome shotgun (WGS) entry which is preliminary data.</text>
</comment>
<keyword evidence="4 7" id="KW-0812">Transmembrane</keyword>
<dbReference type="CDD" id="cd06261">
    <property type="entry name" value="TM_PBP2"/>
    <property type="match status" value="1"/>
</dbReference>
<dbReference type="Pfam" id="PF00528">
    <property type="entry name" value="BPD_transp_1"/>
    <property type="match status" value="1"/>
</dbReference>
<evidence type="ECO:0000256" key="1">
    <source>
        <dbReference type="ARBA" id="ARBA00004651"/>
    </source>
</evidence>
<evidence type="ECO:0000256" key="7">
    <source>
        <dbReference type="RuleBase" id="RU363032"/>
    </source>
</evidence>
<dbReference type="AlphaFoldDB" id="A0A9D2M2E3"/>
<feature type="non-terminal residue" evidence="9">
    <location>
        <position position="1"/>
    </location>
</feature>
<dbReference type="GO" id="GO:0005886">
    <property type="term" value="C:plasma membrane"/>
    <property type="evidence" value="ECO:0007669"/>
    <property type="project" value="UniProtKB-SubCell"/>
</dbReference>
<dbReference type="SUPFAM" id="SSF161098">
    <property type="entry name" value="MetI-like"/>
    <property type="match status" value="1"/>
</dbReference>
<dbReference type="Proteomes" id="UP000824209">
    <property type="component" value="Unassembled WGS sequence"/>
</dbReference>
<keyword evidence="2 7" id="KW-0813">Transport</keyword>
<name>A0A9D2M2E3_9FIRM</name>
<evidence type="ECO:0000256" key="6">
    <source>
        <dbReference type="ARBA" id="ARBA00023136"/>
    </source>
</evidence>
<accession>A0A9D2M2E3</accession>
<dbReference type="EMBL" id="DWYA01000059">
    <property type="protein sequence ID" value="HJB40166.1"/>
    <property type="molecule type" value="Genomic_DNA"/>
</dbReference>
<comment type="subcellular location">
    <subcellularLocation>
        <location evidence="1 7">Cell membrane</location>
        <topology evidence="1 7">Multi-pass membrane protein</topology>
    </subcellularLocation>
</comment>
<sequence length="162" mass="17796">TGLLNTTWAMFLPGGVAVSNMIIARNFFETSIPKELKEAAEIDGASKLRVFWSVIIPLSRPIMAVMLVFSMVAYWNDWFTALIYMTGEGRAPLPLVLRNILIASETSASQASMISGGYAELNKLTEMIKFSSIIVAAAPMLIIYPFVQKYFEQGFMAGAVKG</sequence>
<feature type="transmembrane region" description="Helical" evidence="7">
    <location>
        <begin position="127"/>
        <end position="147"/>
    </location>
</feature>
<dbReference type="PANTHER" id="PTHR43744">
    <property type="entry name" value="ABC TRANSPORTER PERMEASE PROTEIN MG189-RELATED-RELATED"/>
    <property type="match status" value="1"/>
</dbReference>
<evidence type="ECO:0000313" key="10">
    <source>
        <dbReference type="Proteomes" id="UP000824209"/>
    </source>
</evidence>
<keyword evidence="5 7" id="KW-1133">Transmembrane helix</keyword>
<organism evidence="9 10">
    <name type="scientific">Candidatus Ruthenibacterium avium</name>
    <dbReference type="NCBI Taxonomy" id="2838751"/>
    <lineage>
        <taxon>Bacteria</taxon>
        <taxon>Bacillati</taxon>
        <taxon>Bacillota</taxon>
        <taxon>Clostridia</taxon>
        <taxon>Eubacteriales</taxon>
        <taxon>Oscillospiraceae</taxon>
        <taxon>Ruthenibacterium</taxon>
    </lineage>
</organism>
<keyword evidence="3" id="KW-1003">Cell membrane</keyword>
<keyword evidence="6 7" id="KW-0472">Membrane</keyword>
<evidence type="ECO:0000256" key="5">
    <source>
        <dbReference type="ARBA" id="ARBA00022989"/>
    </source>
</evidence>
<dbReference type="InterPro" id="IPR000515">
    <property type="entry name" value="MetI-like"/>
</dbReference>
<reference evidence="9" key="1">
    <citation type="journal article" date="2021" name="PeerJ">
        <title>Extensive microbial diversity within the chicken gut microbiome revealed by metagenomics and culture.</title>
        <authorList>
            <person name="Gilroy R."/>
            <person name="Ravi A."/>
            <person name="Getino M."/>
            <person name="Pursley I."/>
            <person name="Horton D.L."/>
            <person name="Alikhan N.F."/>
            <person name="Baker D."/>
            <person name="Gharbi K."/>
            <person name="Hall N."/>
            <person name="Watson M."/>
            <person name="Adriaenssens E.M."/>
            <person name="Foster-Nyarko E."/>
            <person name="Jarju S."/>
            <person name="Secka A."/>
            <person name="Antonio M."/>
            <person name="Oren A."/>
            <person name="Chaudhuri R.R."/>
            <person name="La Ragione R."/>
            <person name="Hildebrand F."/>
            <person name="Pallen M.J."/>
        </authorList>
    </citation>
    <scope>NUCLEOTIDE SEQUENCE</scope>
    <source>
        <strain evidence="9">ChiBcec8-14828</strain>
    </source>
</reference>
<gene>
    <name evidence="9" type="ORF">H9943_07190</name>
</gene>
<evidence type="ECO:0000256" key="2">
    <source>
        <dbReference type="ARBA" id="ARBA00022448"/>
    </source>
</evidence>
<dbReference type="Gene3D" id="1.10.3720.10">
    <property type="entry name" value="MetI-like"/>
    <property type="match status" value="1"/>
</dbReference>
<reference evidence="9" key="2">
    <citation type="submission" date="2021-04" db="EMBL/GenBank/DDBJ databases">
        <authorList>
            <person name="Gilroy R."/>
        </authorList>
    </citation>
    <scope>NUCLEOTIDE SEQUENCE</scope>
    <source>
        <strain evidence="9">ChiBcec8-14828</strain>
    </source>
</reference>
<protein>
    <submittedName>
        <fullName evidence="9">ABC transporter permease subunit</fullName>
    </submittedName>
</protein>
<dbReference type="PROSITE" id="PS50928">
    <property type="entry name" value="ABC_TM1"/>
    <property type="match status" value="1"/>
</dbReference>
<dbReference type="InterPro" id="IPR035906">
    <property type="entry name" value="MetI-like_sf"/>
</dbReference>
<evidence type="ECO:0000256" key="3">
    <source>
        <dbReference type="ARBA" id="ARBA00022475"/>
    </source>
</evidence>
<dbReference type="PANTHER" id="PTHR43744:SF9">
    <property type="entry name" value="POLYGALACTURONAN_RHAMNOGALACTURONAN TRANSPORT SYSTEM PERMEASE PROTEIN YTCP"/>
    <property type="match status" value="1"/>
</dbReference>
<comment type="similarity">
    <text evidence="7">Belongs to the binding-protein-dependent transport system permease family.</text>
</comment>
<feature type="domain" description="ABC transmembrane type-1" evidence="8">
    <location>
        <begin position="1"/>
        <end position="152"/>
    </location>
</feature>
<feature type="transmembrane region" description="Helical" evidence="7">
    <location>
        <begin position="49"/>
        <end position="75"/>
    </location>
</feature>
<evidence type="ECO:0000256" key="4">
    <source>
        <dbReference type="ARBA" id="ARBA00022692"/>
    </source>
</evidence>
<feature type="transmembrane region" description="Helical" evidence="7">
    <location>
        <begin position="6"/>
        <end position="28"/>
    </location>
</feature>
<evidence type="ECO:0000313" key="9">
    <source>
        <dbReference type="EMBL" id="HJB40166.1"/>
    </source>
</evidence>